<evidence type="ECO:0000256" key="1">
    <source>
        <dbReference type="SAM" id="MobiDB-lite"/>
    </source>
</evidence>
<dbReference type="Proteomes" id="UP001218218">
    <property type="component" value="Unassembled WGS sequence"/>
</dbReference>
<dbReference type="AlphaFoldDB" id="A0AAD7E759"/>
<feature type="compositionally biased region" description="Basic and acidic residues" evidence="1">
    <location>
        <begin position="164"/>
        <end position="177"/>
    </location>
</feature>
<accession>A0AAD7E759</accession>
<keyword evidence="3" id="KW-1185">Reference proteome</keyword>
<feature type="region of interest" description="Disordered" evidence="1">
    <location>
        <begin position="164"/>
        <end position="185"/>
    </location>
</feature>
<evidence type="ECO:0000313" key="3">
    <source>
        <dbReference type="Proteomes" id="UP001218218"/>
    </source>
</evidence>
<gene>
    <name evidence="2" type="ORF">DFH08DRAFT_999767</name>
</gene>
<comment type="caution">
    <text evidence="2">The sequence shown here is derived from an EMBL/GenBank/DDBJ whole genome shotgun (WGS) entry which is preliminary data.</text>
</comment>
<protein>
    <submittedName>
        <fullName evidence="2">Uncharacterized protein</fullName>
    </submittedName>
</protein>
<sequence>MLARVLRGGLAIGRVLAGTTNYIRTIRSGCHRRRRAEECEWKFASRTRAAWCDCLPGLVPPERPRVSTIFTTSCCTSTMNLAIFTPYLGTQCRRLFERVPVCTVIWRLLDRMYRSHRASGLNLGRNPVLRGSFDREKIFARRRGVTGADALRVYRARLSVSEKPGEGRLESHSDNHPKPCSMKSGNITTWIGSGAHLSDDGGN</sequence>
<evidence type="ECO:0000313" key="2">
    <source>
        <dbReference type="EMBL" id="KAJ7300475.1"/>
    </source>
</evidence>
<organism evidence="2 3">
    <name type="scientific">Mycena albidolilacea</name>
    <dbReference type="NCBI Taxonomy" id="1033008"/>
    <lineage>
        <taxon>Eukaryota</taxon>
        <taxon>Fungi</taxon>
        <taxon>Dikarya</taxon>
        <taxon>Basidiomycota</taxon>
        <taxon>Agaricomycotina</taxon>
        <taxon>Agaricomycetes</taxon>
        <taxon>Agaricomycetidae</taxon>
        <taxon>Agaricales</taxon>
        <taxon>Marasmiineae</taxon>
        <taxon>Mycenaceae</taxon>
        <taxon>Mycena</taxon>
    </lineage>
</organism>
<proteinExistence type="predicted"/>
<reference evidence="2" key="1">
    <citation type="submission" date="2023-03" db="EMBL/GenBank/DDBJ databases">
        <title>Massive genome expansion in bonnet fungi (Mycena s.s.) driven by repeated elements and novel gene families across ecological guilds.</title>
        <authorList>
            <consortium name="Lawrence Berkeley National Laboratory"/>
            <person name="Harder C.B."/>
            <person name="Miyauchi S."/>
            <person name="Viragh M."/>
            <person name="Kuo A."/>
            <person name="Thoen E."/>
            <person name="Andreopoulos B."/>
            <person name="Lu D."/>
            <person name="Skrede I."/>
            <person name="Drula E."/>
            <person name="Henrissat B."/>
            <person name="Morin E."/>
            <person name="Kohler A."/>
            <person name="Barry K."/>
            <person name="LaButti K."/>
            <person name="Morin E."/>
            <person name="Salamov A."/>
            <person name="Lipzen A."/>
            <person name="Mereny Z."/>
            <person name="Hegedus B."/>
            <person name="Baldrian P."/>
            <person name="Stursova M."/>
            <person name="Weitz H."/>
            <person name="Taylor A."/>
            <person name="Grigoriev I.V."/>
            <person name="Nagy L.G."/>
            <person name="Martin F."/>
            <person name="Kauserud H."/>
        </authorList>
    </citation>
    <scope>NUCLEOTIDE SEQUENCE</scope>
    <source>
        <strain evidence="2">CBHHK002</strain>
    </source>
</reference>
<dbReference type="EMBL" id="JARIHO010000166">
    <property type="protein sequence ID" value="KAJ7300475.1"/>
    <property type="molecule type" value="Genomic_DNA"/>
</dbReference>
<name>A0AAD7E759_9AGAR</name>